<dbReference type="Proteomes" id="UP001595841">
    <property type="component" value="Unassembled WGS sequence"/>
</dbReference>
<sequence length="462" mass="53641">MRFKFHTIILLYCISACSSGDNSASIRNKEAEEGILTPDNFPYVFAEKPSTGKSIYIPNDLQDNNFDSNNSHWSYQRSASSENVILFWEKGFGQYPSKTANTAMQVNIQNLLDSAEKQYVFYRDTLKFVDVGISQSDEYRMMIFLIYQEEWLATGAGYDNVIGALWINPTTTAYNSVIGHEFGHSFQYQVHCDGNYGFRDQNYVGTFWEQCAQFMSWQMNNEDYSQDIPYFLTNAHKNFSHEDIRYQSIYLMEYWKQKHGMEFLGKVWKEALEPEHPLQTYKRIAGIDQEQLNDEVFEYACKNITWDYPLGSYNREFITSLPISQQLEYEHVTQLNAVEDGYYQIAAVQIPQAYGYNAIKLQVPPTETEVTVEFEGLENEWSSIAGWRWGFVRTLADGKPVYEEIQKTELGTTSVTITDNTSELWFVVSGAPTEHINHVWDNDDGNDENFPYRLRFTNTTPE</sequence>
<evidence type="ECO:0000313" key="2">
    <source>
        <dbReference type="Proteomes" id="UP001595841"/>
    </source>
</evidence>
<proteinExistence type="predicted"/>
<accession>A0ABV8PN64</accession>
<dbReference type="InterPro" id="IPR045690">
    <property type="entry name" value="DUF6055"/>
</dbReference>
<reference evidence="2" key="1">
    <citation type="journal article" date="2019" name="Int. J. Syst. Evol. Microbiol.">
        <title>The Global Catalogue of Microorganisms (GCM) 10K type strain sequencing project: providing services to taxonomists for standard genome sequencing and annotation.</title>
        <authorList>
            <consortium name="The Broad Institute Genomics Platform"/>
            <consortium name="The Broad Institute Genome Sequencing Center for Infectious Disease"/>
            <person name="Wu L."/>
            <person name="Ma J."/>
        </authorList>
    </citation>
    <scope>NUCLEOTIDE SEQUENCE [LARGE SCALE GENOMIC DNA]</scope>
    <source>
        <strain evidence="2">CGMCC 1.15774</strain>
    </source>
</reference>
<dbReference type="Pfam" id="PF19527">
    <property type="entry name" value="DUF6055"/>
    <property type="match status" value="1"/>
</dbReference>
<organism evidence="1 2">
    <name type="scientific">Flagellimonas marina</name>
    <dbReference type="NCBI Taxonomy" id="1775168"/>
    <lineage>
        <taxon>Bacteria</taxon>
        <taxon>Pseudomonadati</taxon>
        <taxon>Bacteroidota</taxon>
        <taxon>Flavobacteriia</taxon>
        <taxon>Flavobacteriales</taxon>
        <taxon>Flavobacteriaceae</taxon>
        <taxon>Flagellimonas</taxon>
    </lineage>
</organism>
<evidence type="ECO:0000313" key="1">
    <source>
        <dbReference type="EMBL" id="MFC4220660.1"/>
    </source>
</evidence>
<gene>
    <name evidence="1" type="ORF">ACFOWS_10970</name>
</gene>
<dbReference type="EMBL" id="JBHSCL010000004">
    <property type="protein sequence ID" value="MFC4220660.1"/>
    <property type="molecule type" value="Genomic_DNA"/>
</dbReference>
<name>A0ABV8PN64_9FLAO</name>
<dbReference type="RefSeq" id="WP_379764419.1">
    <property type="nucleotide sequence ID" value="NZ_JBHSCL010000004.1"/>
</dbReference>
<protein>
    <submittedName>
        <fullName evidence="1">DUF6055 domain-containing protein</fullName>
    </submittedName>
</protein>
<keyword evidence="2" id="KW-1185">Reference proteome</keyword>
<comment type="caution">
    <text evidence="1">The sequence shown here is derived from an EMBL/GenBank/DDBJ whole genome shotgun (WGS) entry which is preliminary data.</text>
</comment>